<gene>
    <name evidence="5" type="ORF">N5P18_10000</name>
</gene>
<dbReference type="SUPFAM" id="SSF53756">
    <property type="entry name" value="UDP-Glycosyltransferase/glycogen phosphorylase"/>
    <property type="match status" value="1"/>
</dbReference>
<protein>
    <submittedName>
        <fullName evidence="5">Glycosyltransferase family 4 protein</fullName>
    </submittedName>
</protein>
<dbReference type="PANTHER" id="PTHR12526:SF595">
    <property type="entry name" value="BLL5217 PROTEIN"/>
    <property type="match status" value="1"/>
</dbReference>
<dbReference type="Proteomes" id="UP001381003">
    <property type="component" value="Chromosome"/>
</dbReference>
<feature type="domain" description="Glycosyl transferase family 1" evidence="3">
    <location>
        <begin position="195"/>
        <end position="329"/>
    </location>
</feature>
<sequence length="361" mass="38659">MSRPRRGLRICLIASSRFPVREPFAGGLEAHTHGLAKELRRRGHRVTLFARSGSDPDLDVHELPLALYAPDETARKDVAAPPEIWMEEHHAYLGLMLDLMRSGRSTYDLVHNNSLHHLPVAMSSALQIPVVTTLHTPPLPWLTSAAQFAGPNCHFVSVSTATARAWADVVPSAAVPNGVDLDQWTPGPGGGPAIWSGRIVPEKAPHQAILAARGAGMPLRLAGEVLDNGYFAREVEPLLGDDVEYVGHVSHRELVGLVGQARVALVTPAWDEPFGLVAAEAMACGTPVAAFSRGALTELVTPETGALADAGDVPGLSEAIRTAVALDRHEVRRAAETRFSHRAMVDGYEDVYRDALEAAGA</sequence>
<dbReference type="RefSeq" id="WP_338537565.1">
    <property type="nucleotide sequence ID" value="NZ_CP104874.1"/>
</dbReference>
<evidence type="ECO:0000259" key="3">
    <source>
        <dbReference type="Pfam" id="PF00534"/>
    </source>
</evidence>
<proteinExistence type="predicted"/>
<evidence type="ECO:0000256" key="1">
    <source>
        <dbReference type="ARBA" id="ARBA00022676"/>
    </source>
</evidence>
<dbReference type="Gene3D" id="3.40.50.2000">
    <property type="entry name" value="Glycogen Phosphorylase B"/>
    <property type="match status" value="2"/>
</dbReference>
<evidence type="ECO:0000259" key="4">
    <source>
        <dbReference type="Pfam" id="PF13439"/>
    </source>
</evidence>
<dbReference type="InterPro" id="IPR001296">
    <property type="entry name" value="Glyco_trans_1"/>
</dbReference>
<evidence type="ECO:0000313" key="6">
    <source>
        <dbReference type="Proteomes" id="UP001381003"/>
    </source>
</evidence>
<organism evidence="5 6">
    <name type="scientific">Janibacter terrae</name>
    <dbReference type="NCBI Taxonomy" id="103817"/>
    <lineage>
        <taxon>Bacteria</taxon>
        <taxon>Bacillati</taxon>
        <taxon>Actinomycetota</taxon>
        <taxon>Actinomycetes</taxon>
        <taxon>Micrococcales</taxon>
        <taxon>Intrasporangiaceae</taxon>
        <taxon>Janibacter</taxon>
    </lineage>
</organism>
<evidence type="ECO:0000313" key="5">
    <source>
        <dbReference type="EMBL" id="WWF04034.1"/>
    </source>
</evidence>
<dbReference type="Pfam" id="PF00534">
    <property type="entry name" value="Glycos_transf_1"/>
    <property type="match status" value="1"/>
</dbReference>
<feature type="domain" description="Glycosyltransferase subfamily 4-like N-terminal" evidence="4">
    <location>
        <begin position="26"/>
        <end position="183"/>
    </location>
</feature>
<evidence type="ECO:0000256" key="2">
    <source>
        <dbReference type="ARBA" id="ARBA00022679"/>
    </source>
</evidence>
<dbReference type="CDD" id="cd03802">
    <property type="entry name" value="GT4_AviGT4-like"/>
    <property type="match status" value="1"/>
</dbReference>
<keyword evidence="1" id="KW-0328">Glycosyltransferase</keyword>
<dbReference type="InterPro" id="IPR028098">
    <property type="entry name" value="Glyco_trans_4-like_N"/>
</dbReference>
<accession>A0ABZ2F9S9</accession>
<name>A0ABZ2F9S9_9MICO</name>
<dbReference type="EMBL" id="CP104874">
    <property type="protein sequence ID" value="WWF04034.1"/>
    <property type="molecule type" value="Genomic_DNA"/>
</dbReference>
<reference evidence="5 6" key="1">
    <citation type="submission" date="2022-09" db="EMBL/GenBank/DDBJ databases">
        <title>Complete genome sequence of Janibacter terrae strain COS04-44, PCL-degrading bacteria isolated from oil spilled coast.</title>
        <authorList>
            <person name="Park H."/>
            <person name="Kim J.Y."/>
            <person name="An S.H."/>
            <person name="Lee C.M."/>
            <person name="Weon H.-Y."/>
        </authorList>
    </citation>
    <scope>NUCLEOTIDE SEQUENCE [LARGE SCALE GENOMIC DNA]</scope>
    <source>
        <strain evidence="5 6">COS04-44</strain>
    </source>
</reference>
<keyword evidence="6" id="KW-1185">Reference proteome</keyword>
<dbReference type="Pfam" id="PF13439">
    <property type="entry name" value="Glyco_transf_4"/>
    <property type="match status" value="1"/>
</dbReference>
<keyword evidence="2" id="KW-0808">Transferase</keyword>
<dbReference type="PANTHER" id="PTHR12526">
    <property type="entry name" value="GLYCOSYLTRANSFERASE"/>
    <property type="match status" value="1"/>
</dbReference>